<dbReference type="InterPro" id="IPR012926">
    <property type="entry name" value="TMEM120A/B"/>
</dbReference>
<dbReference type="PANTHER" id="PTHR31618:SF1">
    <property type="entry name" value="EF-HAND DOMAIN-CONTAINING PROTEIN"/>
    <property type="match status" value="1"/>
</dbReference>
<dbReference type="Proteomes" id="UP000029725">
    <property type="component" value="Unassembled WGS sequence"/>
</dbReference>
<dbReference type="InterPro" id="IPR010920">
    <property type="entry name" value="LSM_dom_sf"/>
</dbReference>
<feature type="transmembrane region" description="Helical" evidence="7">
    <location>
        <begin position="677"/>
        <end position="696"/>
    </location>
</feature>
<evidence type="ECO:0000313" key="10">
    <source>
        <dbReference type="Proteomes" id="UP000029725"/>
    </source>
</evidence>
<evidence type="ECO:0000256" key="4">
    <source>
        <dbReference type="ARBA" id="ARBA00022692"/>
    </source>
</evidence>
<dbReference type="GeneID" id="25258225"/>
<dbReference type="VEuPathDB" id="MicrosporidiaDB:DI09_128p60"/>
<keyword evidence="6 7" id="KW-0472">Membrane</keyword>
<dbReference type="GO" id="GO:0005886">
    <property type="term" value="C:plasma membrane"/>
    <property type="evidence" value="ECO:0007669"/>
    <property type="project" value="TreeGrafter"/>
</dbReference>
<organism evidence="9 10">
    <name type="scientific">Mitosporidium daphniae</name>
    <dbReference type="NCBI Taxonomy" id="1485682"/>
    <lineage>
        <taxon>Eukaryota</taxon>
        <taxon>Fungi</taxon>
        <taxon>Fungi incertae sedis</taxon>
        <taxon>Microsporidia</taxon>
        <taxon>Mitosporidium</taxon>
    </lineage>
</organism>
<dbReference type="Pfam" id="PF07851">
    <property type="entry name" value="TMEM120A-B"/>
    <property type="match status" value="1"/>
</dbReference>
<proteinExistence type="inferred from homology"/>
<gene>
    <name evidence="9" type="ORF">DI09_128p60</name>
</gene>
<dbReference type="OrthoDB" id="2015098at2759"/>
<comment type="similarity">
    <text evidence="2">Belongs to the MscS (TC 1.A.23) family.</text>
</comment>
<feature type="transmembrane region" description="Helical" evidence="7">
    <location>
        <begin position="385"/>
        <end position="407"/>
    </location>
</feature>
<feature type="transmembrane region" description="Helical" evidence="7">
    <location>
        <begin position="303"/>
        <end position="325"/>
    </location>
</feature>
<sequence length="913" mass="104976">MIDFIPINIVHSFCSLYFYATITLREHILQVNGSRIRIWWIFHHYLSIILTGTLLIWPWGQSFVLYRPCFLLSCIYMAAIQYLQYRYQMTRLYALRALSKIGPMEVTTDSAQVHVRNNLAFLLPFLLIGHMIQLYNVYYLYQLWLMPNSTEWQIVVVALVFLLLALGSGHGVKRSAVSLEENGAACPSFLDIEIPFDWEGDDGLEPSLDGAFECYVDPSSNRRGDLSEAFIPLPGFSKYSSRHYSQDDSNNIIPDFNYQWRSILWLLICSAFLLGPALVLNVVDNEWIQGASILQLYKRFSFLAFFFQFCLIFYFFLWLLINYLINIAYKATHEHYFGASKENRDDGLKKNSATNGRASAFKYSMVFSILKPQTSEIVMMSKNSIFLFIFIASISVVFKFYCYIYYSSQYWAKSIATLMINKALNEVLMVITIITIQRIIFSKIVSDFYLTVYSERLMDLCFAIQAIRRLLTHAVDANQHGRFCHRNCHSSTPKPRKISSKSKSLALISSYYRRNMRAKAVEGQDEPIEPIISSYSQFRQLLLKSAQFEGIIDSKGAAKKTAQLIYEHFYIPSKDKLMPNKLSKGKRKYPIYSSSSEHASPRLVYLPLDAEISRGNFSNIFNPADEEKLFNLLELSENSTISPLEFKIALLKLSLEKEALSKNLLDHGSAVEKLDHLCSFVILTIIIILTPLVIGLPVKELFATLGGLFSLSFVFGNSSAVLFNSIVFIFITHPFDVGDRIFVFSDTYFVHEVGIYYTVLQTVDGLLVYAPNSLLIEQHIVNVKRSRNMIEWIDIVIDYDTPTEKIASLASKVRSIIESEGKDFELDYYQLDLIQKGSENSHSSLIKCVEVIGCRNFRLGIALCHKFNFQDGFKRVYRHSKFMKAVHEALKELSIVYYPPRLRLGHDPDLWIK</sequence>
<feature type="transmembrane region" description="Helical" evidence="7">
    <location>
        <begin position="427"/>
        <end position="450"/>
    </location>
</feature>
<protein>
    <recommendedName>
        <fullName evidence="8">Mechanosensitive ion channel MscS domain-containing protein</fullName>
    </recommendedName>
</protein>
<evidence type="ECO:0000259" key="8">
    <source>
        <dbReference type="Pfam" id="PF00924"/>
    </source>
</evidence>
<keyword evidence="10" id="KW-1185">Reference proteome</keyword>
<dbReference type="EMBL" id="JMKJ01000031">
    <property type="protein sequence ID" value="KGG52891.1"/>
    <property type="molecule type" value="Genomic_DNA"/>
</dbReference>
<evidence type="ECO:0000256" key="5">
    <source>
        <dbReference type="ARBA" id="ARBA00022989"/>
    </source>
</evidence>
<name>A0A098VYV8_9MICR</name>
<reference evidence="9 10" key="1">
    <citation type="submission" date="2014-04" db="EMBL/GenBank/DDBJ databases">
        <title>A new species of microsporidia sheds light on the evolution of extreme parasitism.</title>
        <authorList>
            <person name="Haag K.L."/>
            <person name="James T.Y."/>
            <person name="Larsson R."/>
            <person name="Schaer T.M."/>
            <person name="Refardt D."/>
            <person name="Pombert J.-F."/>
            <person name="Ebert D."/>
        </authorList>
    </citation>
    <scope>NUCLEOTIDE SEQUENCE [LARGE SCALE GENOMIC DNA]</scope>
    <source>
        <strain evidence="9 10">UGP3</strain>
        <tissue evidence="9">Spores</tissue>
    </source>
</reference>
<feature type="transmembrane region" description="Helical" evidence="7">
    <location>
        <begin position="36"/>
        <end position="59"/>
    </location>
</feature>
<comment type="caution">
    <text evidence="9">The sequence shown here is derived from an EMBL/GenBank/DDBJ whole genome shotgun (WGS) entry which is preliminary data.</text>
</comment>
<dbReference type="InterPro" id="IPR006685">
    <property type="entry name" value="MscS_channel_2nd"/>
</dbReference>
<dbReference type="GO" id="GO:0006820">
    <property type="term" value="P:monoatomic anion transport"/>
    <property type="evidence" value="ECO:0007669"/>
    <property type="project" value="TreeGrafter"/>
</dbReference>
<dbReference type="PANTHER" id="PTHR31618">
    <property type="entry name" value="MECHANOSENSITIVE ION CHANNEL PROTEIN 5"/>
    <property type="match status" value="1"/>
</dbReference>
<evidence type="ECO:0000256" key="1">
    <source>
        <dbReference type="ARBA" id="ARBA00004141"/>
    </source>
</evidence>
<keyword evidence="4 7" id="KW-0812">Transmembrane</keyword>
<feature type="transmembrane region" description="Helical" evidence="7">
    <location>
        <begin position="65"/>
        <end position="83"/>
    </location>
</feature>
<feature type="domain" description="Mechanosensitive ion channel MscS" evidence="8">
    <location>
        <begin position="727"/>
        <end position="785"/>
    </location>
</feature>
<dbReference type="SUPFAM" id="SSF50182">
    <property type="entry name" value="Sm-like ribonucleoproteins"/>
    <property type="match status" value="1"/>
</dbReference>
<feature type="transmembrane region" description="Helical" evidence="7">
    <location>
        <begin position="263"/>
        <end position="283"/>
    </location>
</feature>
<dbReference type="RefSeq" id="XP_013239327.1">
    <property type="nucleotide sequence ID" value="XM_013383873.1"/>
</dbReference>
<keyword evidence="5 7" id="KW-1133">Transmembrane helix</keyword>
<dbReference type="AlphaFoldDB" id="A0A098VYV8"/>
<feature type="transmembrane region" description="Helical" evidence="7">
    <location>
        <begin position="6"/>
        <end position="24"/>
    </location>
</feature>
<evidence type="ECO:0000256" key="7">
    <source>
        <dbReference type="SAM" id="Phobius"/>
    </source>
</evidence>
<evidence type="ECO:0000313" key="9">
    <source>
        <dbReference type="EMBL" id="KGG52891.1"/>
    </source>
</evidence>
<feature type="transmembrane region" description="Helical" evidence="7">
    <location>
        <begin position="152"/>
        <end position="172"/>
    </location>
</feature>
<dbReference type="GO" id="GO:0008381">
    <property type="term" value="F:mechanosensitive monoatomic ion channel activity"/>
    <property type="evidence" value="ECO:0007669"/>
    <property type="project" value="TreeGrafter"/>
</dbReference>
<dbReference type="Pfam" id="PF00924">
    <property type="entry name" value="MS_channel_2nd"/>
    <property type="match status" value="1"/>
</dbReference>
<comment type="similarity">
    <text evidence="3">Belongs to the TMEM120 family.</text>
</comment>
<dbReference type="InterPro" id="IPR023408">
    <property type="entry name" value="MscS_beta-dom_sf"/>
</dbReference>
<evidence type="ECO:0000256" key="2">
    <source>
        <dbReference type="ARBA" id="ARBA00008017"/>
    </source>
</evidence>
<dbReference type="InterPro" id="IPR016688">
    <property type="entry name" value="MscS-like_plants/fungi"/>
</dbReference>
<accession>A0A098VYV8</accession>
<evidence type="ECO:0000256" key="6">
    <source>
        <dbReference type="ARBA" id="ARBA00023136"/>
    </source>
</evidence>
<feature type="transmembrane region" description="Helical" evidence="7">
    <location>
        <begin position="119"/>
        <end position="140"/>
    </location>
</feature>
<dbReference type="HOGENOM" id="CLU_318583_0_0_1"/>
<comment type="subcellular location">
    <subcellularLocation>
        <location evidence="1">Membrane</location>
        <topology evidence="1">Multi-pass membrane protein</topology>
    </subcellularLocation>
</comment>
<evidence type="ECO:0000256" key="3">
    <source>
        <dbReference type="ARBA" id="ARBA00009700"/>
    </source>
</evidence>
<feature type="transmembrane region" description="Helical" evidence="7">
    <location>
        <begin position="708"/>
        <end position="731"/>
    </location>
</feature>
<dbReference type="Gene3D" id="2.30.30.60">
    <property type="match status" value="1"/>
</dbReference>